<evidence type="ECO:0000256" key="2">
    <source>
        <dbReference type="ARBA" id="ARBA00009765"/>
    </source>
</evidence>
<evidence type="ECO:0000313" key="10">
    <source>
        <dbReference type="Proteomes" id="UP000577386"/>
    </source>
</evidence>
<dbReference type="InterPro" id="IPR045863">
    <property type="entry name" value="CorA_TM1_TM2"/>
</dbReference>
<dbReference type="GO" id="GO:0015087">
    <property type="term" value="F:cobalt ion transmembrane transporter activity"/>
    <property type="evidence" value="ECO:0007669"/>
    <property type="project" value="TreeGrafter"/>
</dbReference>
<keyword evidence="6 8" id="KW-1133">Transmembrane helix</keyword>
<dbReference type="RefSeq" id="WP_259408699.1">
    <property type="nucleotide sequence ID" value="NZ_BAAAHW010000012.1"/>
</dbReference>
<comment type="caution">
    <text evidence="9">The sequence shown here is derived from an EMBL/GenBank/DDBJ whole genome shotgun (WGS) entry which is preliminary data.</text>
</comment>
<evidence type="ECO:0000256" key="1">
    <source>
        <dbReference type="ARBA" id="ARBA00004651"/>
    </source>
</evidence>
<keyword evidence="7 8" id="KW-0472">Membrane</keyword>
<dbReference type="EMBL" id="JACJIJ010000002">
    <property type="protein sequence ID" value="MBA9054252.1"/>
    <property type="molecule type" value="Genomic_DNA"/>
</dbReference>
<keyword evidence="10" id="KW-1185">Reference proteome</keyword>
<evidence type="ECO:0000256" key="3">
    <source>
        <dbReference type="ARBA" id="ARBA00022448"/>
    </source>
</evidence>
<keyword evidence="4" id="KW-1003">Cell membrane</keyword>
<comment type="similarity">
    <text evidence="2">Belongs to the CorA metal ion transporter (MIT) (TC 1.A.35) family.</text>
</comment>
<dbReference type="GeneID" id="93981984"/>
<dbReference type="GO" id="GO:0015095">
    <property type="term" value="F:magnesium ion transmembrane transporter activity"/>
    <property type="evidence" value="ECO:0007669"/>
    <property type="project" value="TreeGrafter"/>
</dbReference>
<dbReference type="GO" id="GO:0050897">
    <property type="term" value="F:cobalt ion binding"/>
    <property type="evidence" value="ECO:0007669"/>
    <property type="project" value="TreeGrafter"/>
</dbReference>
<keyword evidence="3" id="KW-0813">Transport</keyword>
<reference evidence="9 10" key="1">
    <citation type="submission" date="2020-08" db="EMBL/GenBank/DDBJ databases">
        <title>Sequencing the genomes of 1000 actinobacteria strains.</title>
        <authorList>
            <person name="Klenk H.-P."/>
        </authorList>
    </citation>
    <scope>NUCLEOTIDE SEQUENCE [LARGE SCALE GENOMIC DNA]</scope>
    <source>
        <strain evidence="9 10">DSM 41827</strain>
    </source>
</reference>
<evidence type="ECO:0000256" key="8">
    <source>
        <dbReference type="SAM" id="Phobius"/>
    </source>
</evidence>
<feature type="transmembrane region" description="Helical" evidence="8">
    <location>
        <begin position="261"/>
        <end position="282"/>
    </location>
</feature>
<organism evidence="9 10">
    <name type="scientific">Streptomyces murinus</name>
    <dbReference type="NCBI Taxonomy" id="33900"/>
    <lineage>
        <taxon>Bacteria</taxon>
        <taxon>Bacillati</taxon>
        <taxon>Actinomycetota</taxon>
        <taxon>Actinomycetes</taxon>
        <taxon>Kitasatosporales</taxon>
        <taxon>Streptomycetaceae</taxon>
        <taxon>Streptomyces</taxon>
    </lineage>
</organism>
<evidence type="ECO:0000256" key="5">
    <source>
        <dbReference type="ARBA" id="ARBA00022692"/>
    </source>
</evidence>
<dbReference type="Gene3D" id="1.20.58.340">
    <property type="entry name" value="Magnesium transport protein CorA, transmembrane region"/>
    <property type="match status" value="2"/>
</dbReference>
<dbReference type="AlphaFoldDB" id="A0A7W3RLJ4"/>
<name>A0A7W3RLJ4_STRMR</name>
<dbReference type="InterPro" id="IPR002523">
    <property type="entry name" value="MgTranspt_CorA/ZnTranspt_ZntB"/>
</dbReference>
<dbReference type="GO" id="GO:0005886">
    <property type="term" value="C:plasma membrane"/>
    <property type="evidence" value="ECO:0007669"/>
    <property type="project" value="UniProtKB-SubCell"/>
</dbReference>
<evidence type="ECO:0000256" key="4">
    <source>
        <dbReference type="ARBA" id="ARBA00022475"/>
    </source>
</evidence>
<dbReference type="SUPFAM" id="SSF144083">
    <property type="entry name" value="Magnesium transport protein CorA, transmembrane region"/>
    <property type="match status" value="1"/>
</dbReference>
<dbReference type="PANTHER" id="PTHR46494:SF1">
    <property type="entry name" value="CORA FAMILY METAL ION TRANSPORTER (EUROFUNG)"/>
    <property type="match status" value="1"/>
</dbReference>
<comment type="subcellular location">
    <subcellularLocation>
        <location evidence="1">Cell membrane</location>
        <topology evidence="1">Multi-pass membrane protein</topology>
    </subcellularLocation>
</comment>
<dbReference type="Proteomes" id="UP000577386">
    <property type="component" value="Unassembled WGS sequence"/>
</dbReference>
<dbReference type="Pfam" id="PF01544">
    <property type="entry name" value="CorA"/>
    <property type="match status" value="1"/>
</dbReference>
<gene>
    <name evidence="9" type="ORF">HDA42_003430</name>
</gene>
<evidence type="ECO:0000256" key="7">
    <source>
        <dbReference type="ARBA" id="ARBA00023136"/>
    </source>
</evidence>
<evidence type="ECO:0000313" key="9">
    <source>
        <dbReference type="EMBL" id="MBA9054252.1"/>
    </source>
</evidence>
<accession>A0A7W3RLJ4</accession>
<sequence length="327" mass="36966">MIVTVVAMPQGTIVRTDLAEARRRLAATRYLLVDVELPETGTGTDAEGEQLARRLGLGDADLDWFGRPGEPARADFLGDTVGLVVPVVQDERVIHAHAVAGDRYLVTAHRGPAFLAPEITAHVRRERPRDAVALLFLVLQSALATFRRAAVAALLEVEELEDDMFQQRRPEQVYRLSRLRRRSALLHHSLLPYLQAVDEVITRRMMSPDFPLERQRLAREFQHVARMVLTDIETLQEATRRAFGSYSSLVAGEQNNVINRLAIVSVIFLPLSFLTGFFGMNFAFLTDELESRAVFWLLAIGLQVCVLGGAFYVLHRTRIWRRLRDED</sequence>
<protein>
    <submittedName>
        <fullName evidence="9">Magnesium transporter</fullName>
    </submittedName>
</protein>
<proteinExistence type="inferred from homology"/>
<dbReference type="InterPro" id="IPR045861">
    <property type="entry name" value="CorA_cytoplasmic_dom"/>
</dbReference>
<dbReference type="SUPFAM" id="SSF143865">
    <property type="entry name" value="CorA soluble domain-like"/>
    <property type="match status" value="1"/>
</dbReference>
<keyword evidence="5 8" id="KW-0812">Transmembrane</keyword>
<dbReference type="PANTHER" id="PTHR46494">
    <property type="entry name" value="CORA FAMILY METAL ION TRANSPORTER (EUROFUNG)"/>
    <property type="match status" value="1"/>
</dbReference>
<feature type="transmembrane region" description="Helical" evidence="8">
    <location>
        <begin position="294"/>
        <end position="314"/>
    </location>
</feature>
<evidence type="ECO:0000256" key="6">
    <source>
        <dbReference type="ARBA" id="ARBA00022989"/>
    </source>
</evidence>
<dbReference type="GO" id="GO:0000287">
    <property type="term" value="F:magnesium ion binding"/>
    <property type="evidence" value="ECO:0007669"/>
    <property type="project" value="TreeGrafter"/>
</dbReference>